<dbReference type="Gene3D" id="3.30.450.20">
    <property type="entry name" value="PAS domain"/>
    <property type="match status" value="1"/>
</dbReference>
<comment type="caution">
    <text evidence="2">The sequence shown here is derived from an EMBL/GenBank/DDBJ whole genome shotgun (WGS) entry which is preliminary data.</text>
</comment>
<evidence type="ECO:0000313" key="2">
    <source>
        <dbReference type="EMBL" id="MDL4839459.1"/>
    </source>
</evidence>
<dbReference type="Gene3D" id="1.20.120.520">
    <property type="entry name" value="nmb1532 protein domain like"/>
    <property type="match status" value="1"/>
</dbReference>
<dbReference type="SUPFAM" id="SSF55785">
    <property type="entry name" value="PYP-like sensor domain (PAS domain)"/>
    <property type="match status" value="1"/>
</dbReference>
<protein>
    <submittedName>
        <fullName evidence="2">PAS domain-containing protein</fullName>
    </submittedName>
</protein>
<dbReference type="Pfam" id="PF01814">
    <property type="entry name" value="Hemerythrin"/>
    <property type="match status" value="1"/>
</dbReference>
<dbReference type="InterPro" id="IPR012312">
    <property type="entry name" value="Hemerythrin-like"/>
</dbReference>
<name>A0ABT7L0Z7_9BACI</name>
<feature type="domain" description="Hemerythrin-like" evidence="1">
    <location>
        <begin position="93"/>
        <end position="221"/>
    </location>
</feature>
<keyword evidence="3" id="KW-1185">Reference proteome</keyword>
<sequence>MMRAHSDVKIIHTIKGLILQIHQNDSEENIQESFEQHVRNLDTLDILLILQELKFDANEFTNKDIKKFFDLYQNLYGQSILNIHVPDCEHPSHPIHIFKKENQLFESLLARINSLIKAIDTDPKHSTDQLLHEMKQLGLFYRHYNRKEKLFFPILERYGVFTLPRTMWADDDHIRTLYKGAYRIMEKIPDIDYKYVKHAYHDLERACKDMIFEEVYALLPIAQSMFKEADWVAITKESKAFGHAVNIPEADWIPKDKYPQATENKTESSHTEHLRFGGGYLTIKEANHILNNIPLELTFVDKNGIFKYFNEVIESSEMMFIRTPTSIGRNVARCHPPKSMGKVMQIIRDLKTRKRELETMWFKKKDQYIHITYKGLFDENEEFLGILEYVQDIQPFLDLPRDVKRELS</sequence>
<evidence type="ECO:0000259" key="1">
    <source>
        <dbReference type="Pfam" id="PF01814"/>
    </source>
</evidence>
<dbReference type="RefSeq" id="WP_285930328.1">
    <property type="nucleotide sequence ID" value="NZ_JASTZU010000016.1"/>
</dbReference>
<dbReference type="PANTHER" id="PTHR39966:SF3">
    <property type="entry name" value="DUF438 DOMAIN-CONTAINING PROTEIN"/>
    <property type="match status" value="1"/>
</dbReference>
<gene>
    <name evidence="2" type="ORF">QQS35_03160</name>
</gene>
<dbReference type="EMBL" id="JASTZU010000016">
    <property type="protein sequence ID" value="MDL4839459.1"/>
    <property type="molecule type" value="Genomic_DNA"/>
</dbReference>
<accession>A0ABT7L0Z7</accession>
<reference evidence="2 3" key="1">
    <citation type="submission" date="2023-06" db="EMBL/GenBank/DDBJ databases">
        <title>Aquibacillus rhizosphaerae LR5S19.</title>
        <authorList>
            <person name="Sun J.-Q."/>
        </authorList>
    </citation>
    <scope>NUCLEOTIDE SEQUENCE [LARGE SCALE GENOMIC DNA]</scope>
    <source>
        <strain evidence="2 3">LR5S19</strain>
    </source>
</reference>
<dbReference type="PANTHER" id="PTHR39966">
    <property type="entry name" value="BLL2471 PROTEIN-RELATED"/>
    <property type="match status" value="1"/>
</dbReference>
<organism evidence="2 3">
    <name type="scientific">Aquibacillus rhizosphaerae</name>
    <dbReference type="NCBI Taxonomy" id="3051431"/>
    <lineage>
        <taxon>Bacteria</taxon>
        <taxon>Bacillati</taxon>
        <taxon>Bacillota</taxon>
        <taxon>Bacilli</taxon>
        <taxon>Bacillales</taxon>
        <taxon>Bacillaceae</taxon>
        <taxon>Aquibacillus</taxon>
    </lineage>
</organism>
<evidence type="ECO:0000313" key="3">
    <source>
        <dbReference type="Proteomes" id="UP001235343"/>
    </source>
</evidence>
<dbReference type="Proteomes" id="UP001235343">
    <property type="component" value="Unassembled WGS sequence"/>
</dbReference>
<dbReference type="Pfam" id="PF13596">
    <property type="entry name" value="PAS_10"/>
    <property type="match status" value="1"/>
</dbReference>
<proteinExistence type="predicted"/>
<dbReference type="InterPro" id="IPR035965">
    <property type="entry name" value="PAS-like_dom_sf"/>
</dbReference>